<evidence type="ECO:0000256" key="1">
    <source>
        <dbReference type="SAM" id="Coils"/>
    </source>
</evidence>
<evidence type="ECO:0000313" key="4">
    <source>
        <dbReference type="EMBL" id="CAE4567995.1"/>
    </source>
</evidence>
<dbReference type="AlphaFoldDB" id="A0A6T0TXK2"/>
<feature type="compositionally biased region" description="Basic and acidic residues" evidence="2">
    <location>
        <begin position="13"/>
        <end position="31"/>
    </location>
</feature>
<proteinExistence type="predicted"/>
<name>A0A6T0TXK2_9DINO</name>
<accession>A0A6T0TXK2</accession>
<feature type="region of interest" description="Disordered" evidence="2">
    <location>
        <begin position="76"/>
        <end position="105"/>
    </location>
</feature>
<dbReference type="EMBL" id="HBNR01011790">
    <property type="protein sequence ID" value="CAE4567995.1"/>
    <property type="molecule type" value="Transcribed_RNA"/>
</dbReference>
<keyword evidence="1" id="KW-0175">Coiled coil</keyword>
<evidence type="ECO:0000256" key="2">
    <source>
        <dbReference type="SAM" id="MobiDB-lite"/>
    </source>
</evidence>
<dbReference type="EMBL" id="HBNR01011789">
    <property type="protein sequence ID" value="CAE4567994.1"/>
    <property type="molecule type" value="Transcribed_RNA"/>
</dbReference>
<feature type="compositionally biased region" description="Acidic residues" evidence="2">
    <location>
        <begin position="82"/>
        <end position="92"/>
    </location>
</feature>
<feature type="region of interest" description="Disordered" evidence="2">
    <location>
        <begin position="135"/>
        <end position="155"/>
    </location>
</feature>
<gene>
    <name evidence="3" type="ORF">AMON00008_LOCUS7613</name>
    <name evidence="4" type="ORF">AMON00008_LOCUS7614</name>
</gene>
<sequence>MATWGRKGQPMEAARRAARDGEARRGKDARQRELCRIISEREALHVKLQHLRDEVRLVEANIEAVALREEQLLSEMVGQSDSDLDDSDDTDSEGPSMRFCLPGTGTTATPSSGPVYFELEGSDAAKLIGLTPRQPRVVNMSPSSGEQPPSARGGEDYEDCFELGVAKCRLCGARFPLDVDSIQRHSRSCFRTSDDKLPLMGRCSTCGEQMPLTMKAVEAHRCSCVVRRQAKLGAPRTGQTQPGGR</sequence>
<evidence type="ECO:0000313" key="3">
    <source>
        <dbReference type="EMBL" id="CAE4567994.1"/>
    </source>
</evidence>
<feature type="coiled-coil region" evidence="1">
    <location>
        <begin position="41"/>
        <end position="68"/>
    </location>
</feature>
<protein>
    <submittedName>
        <fullName evidence="3">Uncharacterized protein</fullName>
    </submittedName>
</protein>
<feature type="region of interest" description="Disordered" evidence="2">
    <location>
        <begin position="1"/>
        <end position="31"/>
    </location>
</feature>
<reference evidence="3" key="1">
    <citation type="submission" date="2021-01" db="EMBL/GenBank/DDBJ databases">
        <authorList>
            <person name="Corre E."/>
            <person name="Pelletier E."/>
            <person name="Niang G."/>
            <person name="Scheremetjew M."/>
            <person name="Finn R."/>
            <person name="Kale V."/>
            <person name="Holt S."/>
            <person name="Cochrane G."/>
            <person name="Meng A."/>
            <person name="Brown T."/>
            <person name="Cohen L."/>
        </authorList>
    </citation>
    <scope>NUCLEOTIDE SEQUENCE</scope>
    <source>
        <strain evidence="3">CCMP3105</strain>
    </source>
</reference>
<organism evidence="3">
    <name type="scientific">Alexandrium monilatum</name>
    <dbReference type="NCBI Taxonomy" id="311494"/>
    <lineage>
        <taxon>Eukaryota</taxon>
        <taxon>Sar</taxon>
        <taxon>Alveolata</taxon>
        <taxon>Dinophyceae</taxon>
        <taxon>Gonyaulacales</taxon>
        <taxon>Pyrocystaceae</taxon>
        <taxon>Alexandrium</taxon>
    </lineage>
</organism>